<dbReference type="PANTHER" id="PTHR44943:SF8">
    <property type="entry name" value="TPR REPEAT-CONTAINING PROTEIN MJ0263"/>
    <property type="match status" value="1"/>
</dbReference>
<dbReference type="OrthoDB" id="5477158at2"/>
<reference evidence="4 5" key="1">
    <citation type="journal article" date="2015" name="Stand. Genomic Sci.">
        <title>Genomic Encyclopedia of Bacterial and Archaeal Type Strains, Phase III: the genomes of soil and plant-associated and newly described type strains.</title>
        <authorList>
            <person name="Whitman W.B."/>
            <person name="Woyke T."/>
            <person name="Klenk H.P."/>
            <person name="Zhou Y."/>
            <person name="Lilburn T.G."/>
            <person name="Beck B.J."/>
            <person name="De Vos P."/>
            <person name="Vandamme P."/>
            <person name="Eisen J.A."/>
            <person name="Garrity G."/>
            <person name="Hugenholtz P."/>
            <person name="Kyrpides N.C."/>
        </authorList>
    </citation>
    <scope>NUCLEOTIDE SEQUENCE [LARGE SCALE GENOMIC DNA]</scope>
    <source>
        <strain evidence="4 5">CGMCC 1.7271</strain>
    </source>
</reference>
<dbReference type="PROSITE" id="PS50005">
    <property type="entry name" value="TPR"/>
    <property type="match status" value="4"/>
</dbReference>
<dbReference type="RefSeq" id="WP_158637289.1">
    <property type="nucleotide sequence ID" value="NZ_VLLE01000002.1"/>
</dbReference>
<evidence type="ECO:0000313" key="4">
    <source>
        <dbReference type="EMBL" id="TWI85466.1"/>
    </source>
</evidence>
<dbReference type="InterPro" id="IPR019734">
    <property type="entry name" value="TPR_rpt"/>
</dbReference>
<keyword evidence="2 3" id="KW-0802">TPR repeat</keyword>
<dbReference type="InterPro" id="IPR011990">
    <property type="entry name" value="TPR-like_helical_dom_sf"/>
</dbReference>
<name>A0A562SXD1_9BACT</name>
<dbReference type="EMBL" id="VLLE01000002">
    <property type="protein sequence ID" value="TWI85466.1"/>
    <property type="molecule type" value="Genomic_DNA"/>
</dbReference>
<feature type="repeat" description="TPR" evidence="3">
    <location>
        <begin position="216"/>
        <end position="249"/>
    </location>
</feature>
<feature type="repeat" description="TPR" evidence="3">
    <location>
        <begin position="102"/>
        <end position="135"/>
    </location>
</feature>
<dbReference type="AlphaFoldDB" id="A0A562SXD1"/>
<feature type="repeat" description="TPR" evidence="3">
    <location>
        <begin position="284"/>
        <end position="317"/>
    </location>
</feature>
<evidence type="ECO:0000256" key="3">
    <source>
        <dbReference type="PROSITE-ProRule" id="PRU00339"/>
    </source>
</evidence>
<proteinExistence type="predicted"/>
<protein>
    <submittedName>
        <fullName evidence="4">Tetratricopeptide repeat protein</fullName>
    </submittedName>
</protein>
<organism evidence="4 5">
    <name type="scientific">Lacibacter cauensis</name>
    <dbReference type="NCBI Taxonomy" id="510947"/>
    <lineage>
        <taxon>Bacteria</taxon>
        <taxon>Pseudomonadati</taxon>
        <taxon>Bacteroidota</taxon>
        <taxon>Chitinophagia</taxon>
        <taxon>Chitinophagales</taxon>
        <taxon>Chitinophagaceae</taxon>
        <taxon>Lacibacter</taxon>
    </lineage>
</organism>
<dbReference type="SUPFAM" id="SSF48452">
    <property type="entry name" value="TPR-like"/>
    <property type="match status" value="2"/>
</dbReference>
<keyword evidence="5" id="KW-1185">Reference proteome</keyword>
<keyword evidence="1" id="KW-0677">Repeat</keyword>
<feature type="repeat" description="TPR" evidence="3">
    <location>
        <begin position="182"/>
        <end position="215"/>
    </location>
</feature>
<accession>A0A562SXD1</accession>
<comment type="caution">
    <text evidence="4">The sequence shown here is derived from an EMBL/GenBank/DDBJ whole genome shotgun (WGS) entry which is preliminary data.</text>
</comment>
<evidence type="ECO:0000313" key="5">
    <source>
        <dbReference type="Proteomes" id="UP000316167"/>
    </source>
</evidence>
<dbReference type="InterPro" id="IPR051685">
    <property type="entry name" value="Ycf3/AcsC/BcsC/TPR_MFPF"/>
</dbReference>
<dbReference type="PANTHER" id="PTHR44943">
    <property type="entry name" value="CELLULOSE SYNTHASE OPERON PROTEIN C"/>
    <property type="match status" value="1"/>
</dbReference>
<dbReference type="Proteomes" id="UP000316167">
    <property type="component" value="Unassembled WGS sequence"/>
</dbReference>
<dbReference type="Pfam" id="PF13181">
    <property type="entry name" value="TPR_8"/>
    <property type="match status" value="2"/>
</dbReference>
<dbReference type="Pfam" id="PF12895">
    <property type="entry name" value="ANAPC3"/>
    <property type="match status" value="1"/>
</dbReference>
<evidence type="ECO:0000256" key="1">
    <source>
        <dbReference type="ARBA" id="ARBA00022737"/>
    </source>
</evidence>
<evidence type="ECO:0000256" key="2">
    <source>
        <dbReference type="ARBA" id="ARBA00022803"/>
    </source>
</evidence>
<gene>
    <name evidence="4" type="ORF">IQ13_0628</name>
</gene>
<dbReference type="SMART" id="SM00028">
    <property type="entry name" value="TPR"/>
    <property type="match status" value="8"/>
</dbReference>
<dbReference type="Gene3D" id="1.25.40.10">
    <property type="entry name" value="Tetratricopeptide repeat domain"/>
    <property type="match status" value="3"/>
</dbReference>
<sequence>MLAARSYGLLVICFFLLTPLVITAQISSTDSANAYRLKTTAVYLLHEKRYEEAILCFDSVLKLIPGNRAAQIGIAEGNFHLGNYNFALSYLNRLLEMNANDTDAVFRKALVLLSLENYKEALTVIDHYIQLSPKDPEGWYYKGYCQKNEATHSYGTFGDKSNYRKAIKSLNNAIELAGGSHYKSFVVLGNIYKNMDDLNTAVSFYQKAIEADSTQGLPYINIGDVKLLQHDTTAAVNYFNRAIEQNPADEYNLSLVNSRLLKLGMMEKVYRQTEALLADDSTSLNGLLVMGSLLLREKKYKEALTFFDKALYYHPGSSTAYYYRGISLICLEDKKAGKKDIQQAAVMGNVMAKHFLETDPGNIRNWLPSVYNVLRMFTY</sequence>